<comment type="caution">
    <text evidence="2">The sequence shown here is derived from an EMBL/GenBank/DDBJ whole genome shotgun (WGS) entry which is preliminary data.</text>
</comment>
<dbReference type="Pfam" id="PF00535">
    <property type="entry name" value="Glycos_transf_2"/>
    <property type="match status" value="1"/>
</dbReference>
<dbReference type="SUPFAM" id="SSF53448">
    <property type="entry name" value="Nucleotide-diphospho-sugar transferases"/>
    <property type="match status" value="1"/>
</dbReference>
<evidence type="ECO:0000259" key="1">
    <source>
        <dbReference type="Pfam" id="PF00535"/>
    </source>
</evidence>
<feature type="domain" description="Glycosyltransferase 2-like" evidence="1">
    <location>
        <begin position="4"/>
        <end position="142"/>
    </location>
</feature>
<keyword evidence="2" id="KW-0808">Transferase</keyword>
<reference evidence="2 3" key="1">
    <citation type="submission" date="2019-03" db="EMBL/GenBank/DDBJ databases">
        <title>Genomic Encyclopedia of Archaeal and Bacterial Type Strains, Phase II (KMG-II): from individual species to whole genera.</title>
        <authorList>
            <person name="Goeker M."/>
        </authorList>
    </citation>
    <scope>NUCLEOTIDE SEQUENCE [LARGE SCALE GENOMIC DNA]</scope>
    <source>
        <strain evidence="2 3">DSM 19035</strain>
    </source>
</reference>
<dbReference type="Proteomes" id="UP000295620">
    <property type="component" value="Unassembled WGS sequence"/>
</dbReference>
<name>A0A4R6SUC3_9SPHI</name>
<keyword evidence="3" id="KW-1185">Reference proteome</keyword>
<gene>
    <name evidence="2" type="ORF">ATK78_3144</name>
</gene>
<protein>
    <submittedName>
        <fullName evidence="2">Glycosyltransferase involved in cell wall biosynthesis</fullName>
    </submittedName>
</protein>
<evidence type="ECO:0000313" key="2">
    <source>
        <dbReference type="EMBL" id="TDQ08628.1"/>
    </source>
</evidence>
<accession>A0A4R6SUC3</accession>
<dbReference type="InterPro" id="IPR029044">
    <property type="entry name" value="Nucleotide-diphossugar_trans"/>
</dbReference>
<dbReference type="PANTHER" id="PTHR22916:SF3">
    <property type="entry name" value="UDP-GLCNAC:BETAGAL BETA-1,3-N-ACETYLGLUCOSAMINYLTRANSFERASE-LIKE PROTEIN 1"/>
    <property type="match status" value="1"/>
</dbReference>
<dbReference type="CDD" id="cd06433">
    <property type="entry name" value="GT_2_WfgS_like"/>
    <property type="match status" value="1"/>
</dbReference>
<dbReference type="AlphaFoldDB" id="A0A4R6SUC3"/>
<dbReference type="GO" id="GO:0016758">
    <property type="term" value="F:hexosyltransferase activity"/>
    <property type="evidence" value="ECO:0007669"/>
    <property type="project" value="UniProtKB-ARBA"/>
</dbReference>
<dbReference type="Gene3D" id="3.90.550.10">
    <property type="entry name" value="Spore Coat Polysaccharide Biosynthesis Protein SpsA, Chain A"/>
    <property type="match status" value="1"/>
</dbReference>
<evidence type="ECO:0000313" key="3">
    <source>
        <dbReference type="Proteomes" id="UP000295620"/>
    </source>
</evidence>
<dbReference type="OrthoDB" id="9788101at2"/>
<proteinExistence type="predicted"/>
<dbReference type="PANTHER" id="PTHR22916">
    <property type="entry name" value="GLYCOSYLTRANSFERASE"/>
    <property type="match status" value="1"/>
</dbReference>
<dbReference type="InterPro" id="IPR001173">
    <property type="entry name" value="Glyco_trans_2-like"/>
</dbReference>
<dbReference type="RefSeq" id="WP_133576981.1">
    <property type="nucleotide sequence ID" value="NZ_SNYC01000005.1"/>
</dbReference>
<organism evidence="2 3">
    <name type="scientific">Pedobacter metabolipauper</name>
    <dbReference type="NCBI Taxonomy" id="425513"/>
    <lineage>
        <taxon>Bacteria</taxon>
        <taxon>Pseudomonadati</taxon>
        <taxon>Bacteroidota</taxon>
        <taxon>Sphingobacteriia</taxon>
        <taxon>Sphingobacteriales</taxon>
        <taxon>Sphingobacteriaceae</taxon>
        <taxon>Pedobacter</taxon>
    </lineage>
</organism>
<dbReference type="EMBL" id="SNYC01000005">
    <property type="protein sequence ID" value="TDQ08628.1"/>
    <property type="molecule type" value="Genomic_DNA"/>
</dbReference>
<sequence length="253" mass="28748">MKVSIVTVVLNSFSSLECCISSVFLQDYKNIEYIIIDGGSTDGTITIINKYNSKIAYHTSENDTSYYDALNKGLAMTTGQIIGVLNADDYLADTGVISSIVACFKLQDCDGVYGNLSFVSKNNPFKVTREWRSMPFEALRFRFGWMPAHPTLYLKRAVYEDFGNYSLDFGSCSDYDLILRVFYENKLKAVFLDQFMVVMRAGGLSNGSLSKVLSAIYHDYRILVYHKMPFPVFVVLSKKVRKVGQFFIRRPRT</sequence>